<organism evidence="8 9">
    <name type="scientific">Caulobacter ginsengisoli</name>
    <dbReference type="NCBI Taxonomy" id="400775"/>
    <lineage>
        <taxon>Bacteria</taxon>
        <taxon>Pseudomonadati</taxon>
        <taxon>Pseudomonadota</taxon>
        <taxon>Alphaproteobacteria</taxon>
        <taxon>Caulobacterales</taxon>
        <taxon>Caulobacteraceae</taxon>
        <taxon>Caulobacter</taxon>
    </lineage>
</organism>
<gene>
    <name evidence="8" type="ORF">QO010_001869</name>
</gene>
<dbReference type="EMBL" id="JAUSVS010000002">
    <property type="protein sequence ID" value="MDQ0464098.1"/>
    <property type="molecule type" value="Genomic_DNA"/>
</dbReference>
<feature type="transmembrane region" description="Helical" evidence="7">
    <location>
        <begin position="12"/>
        <end position="30"/>
    </location>
</feature>
<protein>
    <submittedName>
        <fullName evidence="8">Membrane protein YeaQ/YmgE (Transglycosylase-associated protein family)</fullName>
    </submittedName>
</protein>
<accession>A0ABU0ISG7</accession>
<reference evidence="8 9" key="1">
    <citation type="submission" date="2023-07" db="EMBL/GenBank/DDBJ databases">
        <title>Genomic Encyclopedia of Type Strains, Phase IV (KMG-IV): sequencing the most valuable type-strain genomes for metagenomic binning, comparative biology and taxonomic classification.</title>
        <authorList>
            <person name="Goeker M."/>
        </authorList>
    </citation>
    <scope>NUCLEOTIDE SEQUENCE [LARGE SCALE GENOMIC DNA]</scope>
    <source>
        <strain evidence="8 9">DSM 18695</strain>
    </source>
</reference>
<feature type="transmembrane region" description="Helical" evidence="7">
    <location>
        <begin position="155"/>
        <end position="174"/>
    </location>
</feature>
<dbReference type="InterPro" id="IPR001640">
    <property type="entry name" value="Lgt"/>
</dbReference>
<feature type="transmembrane region" description="Helical" evidence="7">
    <location>
        <begin position="186"/>
        <end position="203"/>
    </location>
</feature>
<feature type="transmembrane region" description="Helical" evidence="7">
    <location>
        <begin position="76"/>
        <end position="95"/>
    </location>
</feature>
<dbReference type="Proteomes" id="UP001228905">
    <property type="component" value="Unassembled WGS sequence"/>
</dbReference>
<keyword evidence="9" id="KW-1185">Reference proteome</keyword>
<dbReference type="PANTHER" id="PTHR30589">
    <property type="entry name" value="PROLIPOPROTEIN DIACYLGLYCERYL TRANSFERASE"/>
    <property type="match status" value="1"/>
</dbReference>
<name>A0ABU0ISG7_9CAUL</name>
<feature type="transmembrane region" description="Helical" evidence="7">
    <location>
        <begin position="215"/>
        <end position="232"/>
    </location>
</feature>
<evidence type="ECO:0000313" key="8">
    <source>
        <dbReference type="EMBL" id="MDQ0464098.1"/>
    </source>
</evidence>
<evidence type="ECO:0000256" key="3">
    <source>
        <dbReference type="ARBA" id="ARBA00022679"/>
    </source>
</evidence>
<feature type="transmembrane region" description="Helical" evidence="7">
    <location>
        <begin position="107"/>
        <end position="130"/>
    </location>
</feature>
<feature type="transmembrane region" description="Helical" evidence="7">
    <location>
        <begin position="42"/>
        <end position="64"/>
    </location>
</feature>
<dbReference type="RefSeq" id="WP_307348493.1">
    <property type="nucleotide sequence ID" value="NZ_JAUSVS010000002.1"/>
</dbReference>
<evidence type="ECO:0000256" key="5">
    <source>
        <dbReference type="ARBA" id="ARBA00022989"/>
    </source>
</evidence>
<evidence type="ECO:0000256" key="7">
    <source>
        <dbReference type="SAM" id="Phobius"/>
    </source>
</evidence>
<evidence type="ECO:0000256" key="2">
    <source>
        <dbReference type="ARBA" id="ARBA00022475"/>
    </source>
</evidence>
<comment type="caution">
    <text evidence="8">The sequence shown here is derived from an EMBL/GenBank/DDBJ whole genome shotgun (WGS) entry which is preliminary data.</text>
</comment>
<evidence type="ECO:0000256" key="4">
    <source>
        <dbReference type="ARBA" id="ARBA00022692"/>
    </source>
</evidence>
<comment type="similarity">
    <text evidence="1">Belongs to the Lgt family.</text>
</comment>
<dbReference type="PANTHER" id="PTHR30589:SF0">
    <property type="entry name" value="PHOSPHATIDYLGLYCEROL--PROLIPOPROTEIN DIACYLGLYCERYL TRANSFERASE"/>
    <property type="match status" value="1"/>
</dbReference>
<proteinExistence type="inferred from homology"/>
<dbReference type="Pfam" id="PF01790">
    <property type="entry name" value="LGT"/>
    <property type="match status" value="1"/>
</dbReference>
<keyword evidence="5 7" id="KW-1133">Transmembrane helix</keyword>
<keyword evidence="4 7" id="KW-0812">Transmembrane</keyword>
<evidence type="ECO:0000256" key="1">
    <source>
        <dbReference type="ARBA" id="ARBA00007150"/>
    </source>
</evidence>
<evidence type="ECO:0000256" key="6">
    <source>
        <dbReference type="ARBA" id="ARBA00023136"/>
    </source>
</evidence>
<sequence length="244" mass="25992">MIHIPTAPWAHPLFDVLGWGGGMALGYGLYRWRLREAALRLATATGPGYFAALIAGAAPGAWLAGSLNTLRGPAPALSHSIVGALVGAIAAVEVYKLVRGIRGSTGGVFVGAFALGAVIGRWGCLFTGLADRTYGSPTALPWAVDLGDGIGRHPVQVYESLAMAAFLAVYLIGLERRAPWAMKRGFYALCLAYGVQRFAWEFLKPYPPVLGPLNLFHLLSLGLAAYGLAFWVRDRRDEERGAGP</sequence>
<evidence type="ECO:0000313" key="9">
    <source>
        <dbReference type="Proteomes" id="UP001228905"/>
    </source>
</evidence>
<keyword evidence="2" id="KW-1003">Cell membrane</keyword>
<keyword evidence="6 7" id="KW-0472">Membrane</keyword>
<keyword evidence="3" id="KW-0808">Transferase</keyword>